<accession>A0A9E2BI35</accession>
<evidence type="ECO:0000256" key="1">
    <source>
        <dbReference type="ARBA" id="ARBA00022475"/>
    </source>
</evidence>
<dbReference type="GO" id="GO:0004609">
    <property type="term" value="F:phosphatidylserine decarboxylase activity"/>
    <property type="evidence" value="ECO:0007669"/>
    <property type="project" value="UniProtKB-EC"/>
</dbReference>
<dbReference type="EC" id="4.1.1.65" evidence="12"/>
<dbReference type="PANTHER" id="PTHR35809">
    <property type="entry name" value="ARCHAETIDYLSERINE DECARBOXYLASE PROENZYME-RELATED"/>
    <property type="match status" value="1"/>
</dbReference>
<name>A0A9E2BI35_PSYF1</name>
<dbReference type="AlphaFoldDB" id="A0A9E2BI35"/>
<sequence length="245" mass="28198">MWYILFFLLIIIGLYIFLRFVWFFRDPIRVPALDKDLILSPADGKVIYIYPIKGRSIKSIKNGEEISIAELSGNSELPEEGWAIGIYMSPLDVHFNYSPIEGKVVFWQRITTHLNLPMVDLWEYINLTYLRKGVNLFGKKFHLQNERASLVIENQRLKVGVVEIADKFVNKITPLIKEGDLVKKGQKIGFISRGSQVDLLIFRTDIEILVKKGQQVYGVLTPLVKLNPNFPIFNRSLGDKGFKII</sequence>
<keyword evidence="11" id="KW-0812">Transmembrane</keyword>
<dbReference type="InterPro" id="IPR003817">
    <property type="entry name" value="PS_Dcarbxylase"/>
</dbReference>
<keyword evidence="10" id="KW-0670">Pyruvate</keyword>
<keyword evidence="11" id="KW-1133">Transmembrane helix</keyword>
<dbReference type="EMBL" id="QLTW01000069">
    <property type="protein sequence ID" value="MBT9145282.1"/>
    <property type="molecule type" value="Genomic_DNA"/>
</dbReference>
<protein>
    <submittedName>
        <fullName evidence="12">Phosphatidylserine decarboxylase proenzyme</fullName>
        <ecNumber evidence="12">4.1.1.65</ecNumber>
    </submittedName>
</protein>
<evidence type="ECO:0000256" key="5">
    <source>
        <dbReference type="ARBA" id="ARBA00023136"/>
    </source>
</evidence>
<organism evidence="12 13">
    <name type="scientific">Psychracetigena formicireducens</name>
    <dbReference type="NCBI Taxonomy" id="2986056"/>
    <lineage>
        <taxon>Bacteria</taxon>
        <taxon>Bacillati</taxon>
        <taxon>Candidatus Lithacetigenota</taxon>
        <taxon>Candidatus Psychracetigena</taxon>
    </lineage>
</organism>
<evidence type="ECO:0000313" key="13">
    <source>
        <dbReference type="Proteomes" id="UP000811545"/>
    </source>
</evidence>
<evidence type="ECO:0000256" key="11">
    <source>
        <dbReference type="SAM" id="Phobius"/>
    </source>
</evidence>
<keyword evidence="5 11" id="KW-0472">Membrane</keyword>
<keyword evidence="4" id="KW-0443">Lipid metabolism</keyword>
<feature type="transmembrane region" description="Helical" evidence="11">
    <location>
        <begin position="6"/>
        <end position="24"/>
    </location>
</feature>
<evidence type="ECO:0000256" key="4">
    <source>
        <dbReference type="ARBA" id="ARBA00023098"/>
    </source>
</evidence>
<reference evidence="12 13" key="1">
    <citation type="journal article" date="2021" name="bioRxiv">
        <title>Unique metabolic strategies in Hadean analogues reveal hints for primordial physiology.</title>
        <authorList>
            <person name="Nobu M.K."/>
            <person name="Nakai R."/>
            <person name="Tamazawa S."/>
            <person name="Mori H."/>
            <person name="Toyoda A."/>
            <person name="Ijiri A."/>
            <person name="Suzuki S."/>
            <person name="Kurokawa K."/>
            <person name="Kamagata Y."/>
            <person name="Tamaki H."/>
        </authorList>
    </citation>
    <scope>NUCLEOTIDE SEQUENCE [LARGE SCALE GENOMIC DNA]</scope>
    <source>
        <strain evidence="12">BS525</strain>
    </source>
</reference>
<keyword evidence="1" id="KW-1003">Cell membrane</keyword>
<proteinExistence type="predicted"/>
<keyword evidence="2" id="KW-0444">Lipid biosynthesis</keyword>
<dbReference type="InterPro" id="IPR033175">
    <property type="entry name" value="PSD-A"/>
</dbReference>
<evidence type="ECO:0000256" key="2">
    <source>
        <dbReference type="ARBA" id="ARBA00022516"/>
    </source>
</evidence>
<dbReference type="Pfam" id="PF02666">
    <property type="entry name" value="PS_Dcarbxylase"/>
    <property type="match status" value="1"/>
</dbReference>
<comment type="caution">
    <text evidence="12">The sequence shown here is derived from an EMBL/GenBank/DDBJ whole genome shotgun (WGS) entry which is preliminary data.</text>
</comment>
<evidence type="ECO:0000256" key="6">
    <source>
        <dbReference type="ARBA" id="ARBA00023145"/>
    </source>
</evidence>
<dbReference type="PANTHER" id="PTHR35809:SF1">
    <property type="entry name" value="ARCHAETIDYLSERINE DECARBOXYLASE PROENZYME-RELATED"/>
    <property type="match status" value="1"/>
</dbReference>
<keyword evidence="9" id="KW-1208">Phospholipid metabolism</keyword>
<keyword evidence="3" id="KW-0210">Decarboxylase</keyword>
<evidence type="ECO:0000256" key="3">
    <source>
        <dbReference type="ARBA" id="ARBA00022793"/>
    </source>
</evidence>
<keyword evidence="6" id="KW-0865">Zymogen</keyword>
<dbReference type="GO" id="GO:0008654">
    <property type="term" value="P:phospholipid biosynthetic process"/>
    <property type="evidence" value="ECO:0007669"/>
    <property type="project" value="UniProtKB-KW"/>
</dbReference>
<evidence type="ECO:0000256" key="10">
    <source>
        <dbReference type="ARBA" id="ARBA00023317"/>
    </source>
</evidence>
<keyword evidence="7" id="KW-0594">Phospholipid biosynthesis</keyword>
<gene>
    <name evidence="12" type="primary">psd</name>
    <name evidence="12" type="ORF">DDT42_01152</name>
</gene>
<evidence type="ECO:0000256" key="8">
    <source>
        <dbReference type="ARBA" id="ARBA00023239"/>
    </source>
</evidence>
<dbReference type="Proteomes" id="UP000811545">
    <property type="component" value="Unassembled WGS sequence"/>
</dbReference>
<keyword evidence="8 12" id="KW-0456">Lyase</keyword>
<evidence type="ECO:0000256" key="9">
    <source>
        <dbReference type="ARBA" id="ARBA00023264"/>
    </source>
</evidence>
<evidence type="ECO:0000256" key="7">
    <source>
        <dbReference type="ARBA" id="ARBA00023209"/>
    </source>
</evidence>
<evidence type="ECO:0000313" key="12">
    <source>
        <dbReference type="EMBL" id="MBT9145282.1"/>
    </source>
</evidence>